<organism evidence="3 4">
    <name type="scientific">Apiospora saccharicola</name>
    <dbReference type="NCBI Taxonomy" id="335842"/>
    <lineage>
        <taxon>Eukaryota</taxon>
        <taxon>Fungi</taxon>
        <taxon>Dikarya</taxon>
        <taxon>Ascomycota</taxon>
        <taxon>Pezizomycotina</taxon>
        <taxon>Sordariomycetes</taxon>
        <taxon>Xylariomycetidae</taxon>
        <taxon>Amphisphaeriales</taxon>
        <taxon>Apiosporaceae</taxon>
        <taxon>Apiospora</taxon>
    </lineage>
</organism>
<feature type="compositionally biased region" description="Polar residues" evidence="1">
    <location>
        <begin position="49"/>
        <end position="59"/>
    </location>
</feature>
<dbReference type="EMBL" id="JAQQWM010000001">
    <property type="protein sequence ID" value="KAK8084093.1"/>
    <property type="molecule type" value="Genomic_DNA"/>
</dbReference>
<dbReference type="Proteomes" id="UP001446871">
    <property type="component" value="Unassembled WGS sequence"/>
</dbReference>
<proteinExistence type="predicted"/>
<evidence type="ECO:0000256" key="2">
    <source>
        <dbReference type="SAM" id="Phobius"/>
    </source>
</evidence>
<gene>
    <name evidence="3" type="ORF">PG996_002874</name>
</gene>
<feature type="transmembrane region" description="Helical" evidence="2">
    <location>
        <begin position="159"/>
        <end position="180"/>
    </location>
</feature>
<evidence type="ECO:0000313" key="3">
    <source>
        <dbReference type="EMBL" id="KAK8084093.1"/>
    </source>
</evidence>
<keyword evidence="2" id="KW-0812">Transmembrane</keyword>
<feature type="region of interest" description="Disordered" evidence="1">
    <location>
        <begin position="44"/>
        <end position="90"/>
    </location>
</feature>
<evidence type="ECO:0000256" key="1">
    <source>
        <dbReference type="SAM" id="MobiDB-lite"/>
    </source>
</evidence>
<feature type="transmembrane region" description="Helical" evidence="2">
    <location>
        <begin position="118"/>
        <end position="139"/>
    </location>
</feature>
<name>A0ABR1WQ03_9PEZI</name>
<accession>A0ABR1WQ03</accession>
<protein>
    <submittedName>
        <fullName evidence="3">Uncharacterized protein</fullName>
    </submittedName>
</protein>
<evidence type="ECO:0000313" key="4">
    <source>
        <dbReference type="Proteomes" id="UP001446871"/>
    </source>
</evidence>
<keyword evidence="4" id="KW-1185">Reference proteome</keyword>
<keyword evidence="2" id="KW-0472">Membrane</keyword>
<keyword evidence="2" id="KW-1133">Transmembrane helix</keyword>
<sequence>MGAYIPGQQYSFLNGNYPSSGRADTRYYGVNRSMTQNLGAAQTRLHESATLSSGRTSSGILRPHQDGREASRSGAGLTDHQPTYPSRTQVPHYHQQGVDNAAASGATYQFRKHAFRSLFNIFGPIVVVLFYAFTVFHYLRRPAVNGIIPDRIVDGKTVFYTWMIVAIFMLDWAKSALAGFEAAAVMQKALKPSGARQLL</sequence>
<feature type="compositionally biased region" description="Polar residues" evidence="1">
    <location>
        <begin position="80"/>
        <end position="89"/>
    </location>
</feature>
<reference evidence="3 4" key="1">
    <citation type="submission" date="2023-01" db="EMBL/GenBank/DDBJ databases">
        <title>Analysis of 21 Apiospora genomes using comparative genomics revels a genus with tremendous synthesis potential of carbohydrate active enzymes and secondary metabolites.</title>
        <authorList>
            <person name="Sorensen T."/>
        </authorList>
    </citation>
    <scope>NUCLEOTIDE SEQUENCE [LARGE SCALE GENOMIC DNA]</scope>
    <source>
        <strain evidence="3 4">CBS 83171</strain>
    </source>
</reference>
<comment type="caution">
    <text evidence="3">The sequence shown here is derived from an EMBL/GenBank/DDBJ whole genome shotgun (WGS) entry which is preliminary data.</text>
</comment>